<feature type="compositionally biased region" description="Basic and acidic residues" evidence="1">
    <location>
        <begin position="49"/>
        <end position="58"/>
    </location>
</feature>
<name>S8F834_FOMSC</name>
<dbReference type="InParanoid" id="S8F834"/>
<dbReference type="EMBL" id="KE504218">
    <property type="protein sequence ID" value="EPS94954.1"/>
    <property type="molecule type" value="Genomic_DNA"/>
</dbReference>
<organism evidence="2 3">
    <name type="scientific">Fomitopsis schrenkii</name>
    <name type="common">Brown rot fungus</name>
    <dbReference type="NCBI Taxonomy" id="2126942"/>
    <lineage>
        <taxon>Eukaryota</taxon>
        <taxon>Fungi</taxon>
        <taxon>Dikarya</taxon>
        <taxon>Basidiomycota</taxon>
        <taxon>Agaricomycotina</taxon>
        <taxon>Agaricomycetes</taxon>
        <taxon>Polyporales</taxon>
        <taxon>Fomitopsis</taxon>
    </lineage>
</organism>
<dbReference type="Proteomes" id="UP000015241">
    <property type="component" value="Unassembled WGS sequence"/>
</dbReference>
<feature type="compositionally biased region" description="Low complexity" evidence="1">
    <location>
        <begin position="36"/>
        <end position="47"/>
    </location>
</feature>
<feature type="compositionally biased region" description="Low complexity" evidence="1">
    <location>
        <begin position="120"/>
        <end position="134"/>
    </location>
</feature>
<evidence type="ECO:0000256" key="1">
    <source>
        <dbReference type="SAM" id="MobiDB-lite"/>
    </source>
</evidence>
<keyword evidence="3" id="KW-1185">Reference proteome</keyword>
<evidence type="ECO:0000313" key="3">
    <source>
        <dbReference type="Proteomes" id="UP000015241"/>
    </source>
</evidence>
<dbReference type="HOGENOM" id="CLU_576226_0_0_1"/>
<feature type="region of interest" description="Disordered" evidence="1">
    <location>
        <begin position="14"/>
        <end position="157"/>
    </location>
</feature>
<sequence>MAPHPYVPLLSRIQLTGTAEHRPHDGRRHSGRMGRAATAVAAAAGTAYDDQRDGPATRKDRRSASPRRAPESQRKDEQAPRGRSRTAVPLAARLSSPSGTRKATWPEDGTANERRTLIDRLSSPSLARSLAPSPTTSPDRERPRPARSPPSPAPLDRVPAAAFHWDQPDRDVNELRVAPSWHRVVPDDDNVPRRTAVPIRAGPEVLWYLTYPFEEEDSIKALRLPHETEQGPAPTLYSPHLCPVPPGDFLLHPRWGPFRMASWKRNAPMVISDLMNQEAAGTEDASRSLAAWASAFRPIGDTRRAQAEEQGEWTDDLLFEVGLFPASMRECQDMVWENDMFLFRRDFEQLAARLHAGLRQASGDHRGTVWARVRDSIRRAWGPDATYFPDARAVAFLDSGDELVRLRHWRALARIMSQWDLPAHMMTRVQPATGGTVRDTEADAQSVLEELAQQEFSRGMHAFPRHRLSADSIM</sequence>
<reference evidence="2 3" key="1">
    <citation type="journal article" date="2012" name="Science">
        <title>The Paleozoic origin of enzymatic lignin decomposition reconstructed from 31 fungal genomes.</title>
        <authorList>
            <person name="Floudas D."/>
            <person name="Binder M."/>
            <person name="Riley R."/>
            <person name="Barry K."/>
            <person name="Blanchette R.A."/>
            <person name="Henrissat B."/>
            <person name="Martinez A.T."/>
            <person name="Otillar R."/>
            <person name="Spatafora J.W."/>
            <person name="Yadav J.S."/>
            <person name="Aerts A."/>
            <person name="Benoit I."/>
            <person name="Boyd A."/>
            <person name="Carlson A."/>
            <person name="Copeland A."/>
            <person name="Coutinho P.M."/>
            <person name="de Vries R.P."/>
            <person name="Ferreira P."/>
            <person name="Findley K."/>
            <person name="Foster B."/>
            <person name="Gaskell J."/>
            <person name="Glotzer D."/>
            <person name="Gorecki P."/>
            <person name="Heitman J."/>
            <person name="Hesse C."/>
            <person name="Hori C."/>
            <person name="Igarashi K."/>
            <person name="Jurgens J.A."/>
            <person name="Kallen N."/>
            <person name="Kersten P."/>
            <person name="Kohler A."/>
            <person name="Kuees U."/>
            <person name="Kumar T.K.A."/>
            <person name="Kuo A."/>
            <person name="LaButti K."/>
            <person name="Larrondo L.F."/>
            <person name="Lindquist E."/>
            <person name="Ling A."/>
            <person name="Lombard V."/>
            <person name="Lucas S."/>
            <person name="Lundell T."/>
            <person name="Martin R."/>
            <person name="McLaughlin D.J."/>
            <person name="Morgenstern I."/>
            <person name="Morin E."/>
            <person name="Murat C."/>
            <person name="Nagy L.G."/>
            <person name="Nolan M."/>
            <person name="Ohm R.A."/>
            <person name="Patyshakuliyeva A."/>
            <person name="Rokas A."/>
            <person name="Ruiz-Duenas F.J."/>
            <person name="Sabat G."/>
            <person name="Salamov A."/>
            <person name="Samejima M."/>
            <person name="Schmutz J."/>
            <person name="Slot J.C."/>
            <person name="St John F."/>
            <person name="Stenlid J."/>
            <person name="Sun H."/>
            <person name="Sun S."/>
            <person name="Syed K."/>
            <person name="Tsang A."/>
            <person name="Wiebenga A."/>
            <person name="Young D."/>
            <person name="Pisabarro A."/>
            <person name="Eastwood D.C."/>
            <person name="Martin F."/>
            <person name="Cullen D."/>
            <person name="Grigoriev I.V."/>
            <person name="Hibbett D.S."/>
        </authorList>
    </citation>
    <scope>NUCLEOTIDE SEQUENCE</scope>
    <source>
        <strain evidence="3">FP-58527</strain>
    </source>
</reference>
<dbReference type="OrthoDB" id="2803759at2759"/>
<proteinExistence type="predicted"/>
<dbReference type="AlphaFoldDB" id="S8F834"/>
<evidence type="ECO:0000313" key="2">
    <source>
        <dbReference type="EMBL" id="EPS94954.1"/>
    </source>
</evidence>
<accession>S8F834</accession>
<protein>
    <submittedName>
        <fullName evidence="2">Uncharacterized protein</fullName>
    </submittedName>
</protein>
<feature type="compositionally biased region" description="Basic and acidic residues" evidence="1">
    <location>
        <begin position="68"/>
        <end position="80"/>
    </location>
</feature>
<gene>
    <name evidence="2" type="ORF">FOMPIDRAFT_1025973</name>
</gene>